<dbReference type="SUPFAM" id="SSF52172">
    <property type="entry name" value="CheY-like"/>
    <property type="match status" value="1"/>
</dbReference>
<protein>
    <recommendedName>
        <fullName evidence="2">Response regulatory domain-containing protein</fullName>
    </recommendedName>
</protein>
<comment type="caution">
    <text evidence="3">The sequence shown here is derived from an EMBL/GenBank/DDBJ whole genome shotgun (WGS) entry which is preliminary data.</text>
</comment>
<dbReference type="GO" id="GO:0000160">
    <property type="term" value="P:phosphorelay signal transduction system"/>
    <property type="evidence" value="ECO:0007669"/>
    <property type="project" value="InterPro"/>
</dbReference>
<dbReference type="InterPro" id="IPR011006">
    <property type="entry name" value="CheY-like_superfamily"/>
</dbReference>
<gene>
    <name evidence="3" type="ORF">C0601_01670</name>
</gene>
<dbReference type="Pfam" id="PF00072">
    <property type="entry name" value="Response_reg"/>
    <property type="match status" value="1"/>
</dbReference>
<dbReference type="PROSITE" id="PS50110">
    <property type="entry name" value="RESPONSE_REGULATORY"/>
    <property type="match status" value="1"/>
</dbReference>
<dbReference type="InterPro" id="IPR013785">
    <property type="entry name" value="Aldolase_TIM"/>
</dbReference>
<comment type="caution">
    <text evidence="1">Lacks conserved residue(s) required for the propagation of feature annotation.</text>
</comment>
<evidence type="ECO:0000256" key="1">
    <source>
        <dbReference type="PROSITE-ProRule" id="PRU00169"/>
    </source>
</evidence>
<dbReference type="InterPro" id="IPR001789">
    <property type="entry name" value="Sig_transdc_resp-reg_receiver"/>
</dbReference>
<dbReference type="Gene3D" id="3.20.20.70">
    <property type="entry name" value="Aldolase class I"/>
    <property type="match status" value="1"/>
</dbReference>
<sequence length="53" mass="5837">MPKLDGMQLLKYIIAKAPETKVIMISAHGTIELAVEAMKIGAYDFVVKPFSLD</sequence>
<reference evidence="3 4" key="1">
    <citation type="submission" date="2017-11" db="EMBL/GenBank/DDBJ databases">
        <title>Genome-resolved metagenomics identifies genetic mobility, metabolic interactions, and unexpected diversity in perchlorate-reducing communities.</title>
        <authorList>
            <person name="Barnum T.P."/>
            <person name="Figueroa I.A."/>
            <person name="Carlstrom C.I."/>
            <person name="Lucas L.N."/>
            <person name="Engelbrektson A.L."/>
            <person name="Coates J.D."/>
        </authorList>
    </citation>
    <scope>NUCLEOTIDE SEQUENCE [LARGE SCALE GENOMIC DNA]</scope>
    <source>
        <strain evidence="3">BM706</strain>
    </source>
</reference>
<proteinExistence type="predicted"/>
<dbReference type="AlphaFoldDB" id="A0A2N5ZLD7"/>
<accession>A0A2N5ZLD7</accession>
<dbReference type="Proteomes" id="UP000234857">
    <property type="component" value="Unassembled WGS sequence"/>
</dbReference>
<name>A0A2N5ZLD7_MUIH1</name>
<feature type="domain" description="Response regulatory" evidence="2">
    <location>
        <begin position="1"/>
        <end position="53"/>
    </location>
</feature>
<evidence type="ECO:0000313" key="4">
    <source>
        <dbReference type="Proteomes" id="UP000234857"/>
    </source>
</evidence>
<dbReference type="EMBL" id="PKTG01000026">
    <property type="protein sequence ID" value="PLX19500.1"/>
    <property type="molecule type" value="Genomic_DNA"/>
</dbReference>
<evidence type="ECO:0000259" key="2">
    <source>
        <dbReference type="PROSITE" id="PS50110"/>
    </source>
</evidence>
<organism evidence="3 4">
    <name type="scientific">Muiribacterium halophilum</name>
    <dbReference type="NCBI Taxonomy" id="2053465"/>
    <lineage>
        <taxon>Bacteria</taxon>
        <taxon>Candidatus Muiribacteriota</taxon>
        <taxon>Candidatus Muiribacteriia</taxon>
        <taxon>Candidatus Muiribacteriales</taxon>
        <taxon>Candidatus Muiribacteriaceae</taxon>
        <taxon>Candidatus Muiribacterium</taxon>
    </lineage>
</organism>
<evidence type="ECO:0000313" key="3">
    <source>
        <dbReference type="EMBL" id="PLX19500.1"/>
    </source>
</evidence>